<name>A0ABY5ZHA3_9ACTN</name>
<evidence type="ECO:0000313" key="1">
    <source>
        <dbReference type="EMBL" id="UWZ39644.1"/>
    </source>
</evidence>
<accession>A0ABY5ZHA3</accession>
<organism evidence="1 2">
    <name type="scientific">Dactylosporangium roseum</name>
    <dbReference type="NCBI Taxonomy" id="47989"/>
    <lineage>
        <taxon>Bacteria</taxon>
        <taxon>Bacillati</taxon>
        <taxon>Actinomycetota</taxon>
        <taxon>Actinomycetes</taxon>
        <taxon>Micromonosporales</taxon>
        <taxon>Micromonosporaceae</taxon>
        <taxon>Dactylosporangium</taxon>
    </lineage>
</organism>
<keyword evidence="2" id="KW-1185">Reference proteome</keyword>
<proteinExistence type="predicted"/>
<sequence length="91" mass="9600">MFAFPSQVGAAPLGVLDVFRDRPGSLSRAELGQEFTFADRPVTVLLDGQERTADGTDGLDEAFDHTAGLFQALGMAMVQLGVPLAEALCTT</sequence>
<reference evidence="1" key="1">
    <citation type="submission" date="2021-04" db="EMBL/GenBank/DDBJ databases">
        <title>Biosynthetic gene clusters of Dactylosporangioum roseum.</title>
        <authorList>
            <person name="Hartkoorn R.C."/>
            <person name="Beaudoing E."/>
            <person name="Hot D."/>
            <person name="Moureu S."/>
        </authorList>
    </citation>
    <scope>NUCLEOTIDE SEQUENCE</scope>
    <source>
        <strain evidence="1">NRRL B-16295</strain>
    </source>
</reference>
<protein>
    <submittedName>
        <fullName evidence="1">Uncharacterized protein</fullName>
    </submittedName>
</protein>
<evidence type="ECO:0000313" key="2">
    <source>
        <dbReference type="Proteomes" id="UP001058271"/>
    </source>
</evidence>
<dbReference type="EMBL" id="CP073721">
    <property type="protein sequence ID" value="UWZ39644.1"/>
    <property type="molecule type" value="Genomic_DNA"/>
</dbReference>
<dbReference type="Proteomes" id="UP001058271">
    <property type="component" value="Chromosome"/>
</dbReference>
<gene>
    <name evidence="1" type="ORF">Drose_16320</name>
</gene>
<dbReference type="RefSeq" id="WP_260729070.1">
    <property type="nucleotide sequence ID" value="NZ_BAAABS010000012.1"/>
</dbReference>